<feature type="binding site" evidence="9">
    <location>
        <begin position="93"/>
        <end position="97"/>
    </location>
    <ligand>
        <name>NAD(+)</name>
        <dbReference type="ChEBI" id="CHEBI:57540"/>
    </ligand>
</feature>
<dbReference type="Pfam" id="PF03721">
    <property type="entry name" value="UDPG_MGDP_dh_N"/>
    <property type="match status" value="1"/>
</dbReference>
<evidence type="ECO:0000256" key="8">
    <source>
        <dbReference type="PIRSR" id="PIRSR500133-1"/>
    </source>
</evidence>
<dbReference type="PIRSF" id="PIRSF500133">
    <property type="entry name" value="UDPglc_DH_euk"/>
    <property type="match status" value="1"/>
</dbReference>
<keyword evidence="4 7" id="KW-0560">Oxidoreductase</keyword>
<evidence type="ECO:0000313" key="11">
    <source>
        <dbReference type="EMBL" id="KAK7683625.1"/>
    </source>
</evidence>
<dbReference type="GO" id="GO:0005634">
    <property type="term" value="C:nucleus"/>
    <property type="evidence" value="ECO:0007669"/>
    <property type="project" value="TreeGrafter"/>
</dbReference>
<dbReference type="PIRSF" id="PIRSF000124">
    <property type="entry name" value="UDPglc_GDPman_dh"/>
    <property type="match status" value="1"/>
</dbReference>
<reference evidence="11 12" key="1">
    <citation type="submission" date="2022-09" db="EMBL/GenBank/DDBJ databases">
        <authorList>
            <person name="Palmer J.M."/>
        </authorList>
    </citation>
    <scope>NUCLEOTIDE SEQUENCE [LARGE SCALE GENOMIC DNA]</scope>
    <source>
        <strain evidence="11 12">DSM 7382</strain>
    </source>
</reference>
<dbReference type="Gene3D" id="1.20.5.100">
    <property type="entry name" value="Cytochrome c1, transmembrane anchor, C-terminal"/>
    <property type="match status" value="1"/>
</dbReference>
<feature type="binding site" evidence="9">
    <location>
        <position position="38"/>
    </location>
    <ligand>
        <name>NAD(+)</name>
        <dbReference type="ChEBI" id="CHEBI:57540"/>
    </ligand>
</feature>
<dbReference type="AlphaFoldDB" id="A0AAW0FQQ1"/>
<comment type="catalytic activity">
    <reaction evidence="6 7">
        <text>UDP-alpha-D-glucose + 2 NAD(+) + H2O = UDP-alpha-D-glucuronate + 2 NADH + 3 H(+)</text>
        <dbReference type="Rhea" id="RHEA:23596"/>
        <dbReference type="ChEBI" id="CHEBI:15377"/>
        <dbReference type="ChEBI" id="CHEBI:15378"/>
        <dbReference type="ChEBI" id="CHEBI:57540"/>
        <dbReference type="ChEBI" id="CHEBI:57945"/>
        <dbReference type="ChEBI" id="CHEBI:58052"/>
        <dbReference type="ChEBI" id="CHEBI:58885"/>
        <dbReference type="EC" id="1.1.1.22"/>
    </reaction>
</comment>
<feature type="binding site" evidence="9">
    <location>
        <begin position="13"/>
        <end position="18"/>
    </location>
    <ligand>
        <name>NAD(+)</name>
        <dbReference type="ChEBI" id="CHEBI:57540"/>
    </ligand>
</feature>
<dbReference type="FunFam" id="3.40.50.720:FF:000193">
    <property type="entry name" value="UDP-glucose 6-dehydrogenase"/>
    <property type="match status" value="1"/>
</dbReference>
<dbReference type="InterPro" id="IPR001732">
    <property type="entry name" value="UDP-Glc/GDP-Man_DH_N"/>
</dbReference>
<dbReference type="PANTHER" id="PTHR11374">
    <property type="entry name" value="UDP-GLUCOSE DEHYDROGENASE/UDP-MANNAC DEHYDROGENASE"/>
    <property type="match status" value="1"/>
</dbReference>
<dbReference type="InterPro" id="IPR036220">
    <property type="entry name" value="UDP-Glc/GDP-Man_DH_C_sf"/>
</dbReference>
<dbReference type="GO" id="GO:0051287">
    <property type="term" value="F:NAD binding"/>
    <property type="evidence" value="ECO:0007669"/>
    <property type="project" value="InterPro"/>
</dbReference>
<dbReference type="InterPro" id="IPR014026">
    <property type="entry name" value="UDP-Glc/GDP-Man_DH_dimer"/>
</dbReference>
<dbReference type="Pfam" id="PF03720">
    <property type="entry name" value="UDPG_MGDP_dh_C"/>
    <property type="match status" value="1"/>
</dbReference>
<comment type="similarity">
    <text evidence="2 7">Belongs to the UDP-glucose/GDP-mannose dehydrogenase family.</text>
</comment>
<dbReference type="Proteomes" id="UP001385951">
    <property type="component" value="Unassembled WGS sequence"/>
</dbReference>
<dbReference type="Gene3D" id="3.40.50.720">
    <property type="entry name" value="NAD(P)-binding Rossmann-like Domain"/>
    <property type="match status" value="2"/>
</dbReference>
<proteinExistence type="inferred from homology"/>
<dbReference type="FunFam" id="3.40.50.720:FF:000032">
    <property type="entry name" value="UDP-glucose 6-dehydrogenase"/>
    <property type="match status" value="1"/>
</dbReference>
<feature type="binding site" evidence="9">
    <location>
        <position position="350"/>
    </location>
    <ligand>
        <name>NAD(+)</name>
        <dbReference type="ChEBI" id="CHEBI:57540"/>
    </ligand>
</feature>
<feature type="domain" description="UDP-glucose/GDP-mannose dehydrogenase C-terminal" evidence="10">
    <location>
        <begin position="336"/>
        <end position="452"/>
    </location>
</feature>
<comment type="caution">
    <text evidence="11">The sequence shown here is derived from an EMBL/GenBank/DDBJ whole genome shotgun (WGS) entry which is preliminary data.</text>
</comment>
<evidence type="ECO:0000256" key="1">
    <source>
        <dbReference type="ARBA" id="ARBA00004701"/>
    </source>
</evidence>
<dbReference type="EC" id="1.1.1.22" evidence="3 7"/>
<dbReference type="SUPFAM" id="SSF48179">
    <property type="entry name" value="6-phosphogluconate dehydrogenase C-terminal domain-like"/>
    <property type="match status" value="1"/>
</dbReference>
<evidence type="ECO:0000256" key="2">
    <source>
        <dbReference type="ARBA" id="ARBA00006601"/>
    </source>
</evidence>
<dbReference type="SUPFAM" id="SSF52413">
    <property type="entry name" value="UDP-glucose/GDP-mannose dehydrogenase C-terminal domain"/>
    <property type="match status" value="1"/>
</dbReference>
<dbReference type="InterPro" id="IPR017476">
    <property type="entry name" value="UDP-Glc/GDP-Man"/>
</dbReference>
<evidence type="ECO:0000256" key="7">
    <source>
        <dbReference type="PIRNR" id="PIRNR000124"/>
    </source>
</evidence>
<dbReference type="InterPro" id="IPR036291">
    <property type="entry name" value="NAD(P)-bd_dom_sf"/>
</dbReference>
<evidence type="ECO:0000259" key="10">
    <source>
        <dbReference type="SMART" id="SM00984"/>
    </source>
</evidence>
<name>A0AAW0FQQ1_9APHY</name>
<feature type="binding site" evidence="9">
    <location>
        <begin position="134"/>
        <end position="135"/>
    </location>
    <ligand>
        <name>NAD(+)</name>
        <dbReference type="ChEBI" id="CHEBI:57540"/>
    </ligand>
</feature>
<dbReference type="GO" id="GO:0006024">
    <property type="term" value="P:glycosaminoglycan biosynthetic process"/>
    <property type="evidence" value="ECO:0007669"/>
    <property type="project" value="TreeGrafter"/>
</dbReference>
<evidence type="ECO:0000256" key="3">
    <source>
        <dbReference type="ARBA" id="ARBA00012954"/>
    </source>
</evidence>
<organism evidence="11 12">
    <name type="scientific">Cerrena zonata</name>
    <dbReference type="NCBI Taxonomy" id="2478898"/>
    <lineage>
        <taxon>Eukaryota</taxon>
        <taxon>Fungi</taxon>
        <taxon>Dikarya</taxon>
        <taxon>Basidiomycota</taxon>
        <taxon>Agaricomycotina</taxon>
        <taxon>Agaricomycetes</taxon>
        <taxon>Polyporales</taxon>
        <taxon>Cerrenaceae</taxon>
        <taxon>Cerrena</taxon>
    </lineage>
</organism>
<evidence type="ECO:0000256" key="4">
    <source>
        <dbReference type="ARBA" id="ARBA00023002"/>
    </source>
</evidence>
<dbReference type="FunFam" id="1.20.5.100:FF:000001">
    <property type="entry name" value="UDP-glucose 6-dehydrogenase"/>
    <property type="match status" value="1"/>
</dbReference>
<evidence type="ECO:0000313" key="12">
    <source>
        <dbReference type="Proteomes" id="UP001385951"/>
    </source>
</evidence>
<comment type="pathway">
    <text evidence="1">Nucleotide-sugar biosynthesis; UDP-alpha-D-glucuronate biosynthesis; UDP-alpha-D-glucuronate from UDP-alpha-D-glucose: step 1/1.</text>
</comment>
<dbReference type="NCBIfam" id="TIGR03026">
    <property type="entry name" value="NDP-sugDHase"/>
    <property type="match status" value="1"/>
</dbReference>
<accession>A0AAW0FQQ1</accession>
<keyword evidence="5 7" id="KW-0520">NAD</keyword>
<sequence>MSPVQVKKICCIGAGYVGGPTCAVIALKCPHIQVTIVDLNQARVDAWNSPDYALPIYEPGLEDVVRQCRGRNLFFSTDVDKGILEADLIFVSVNTPTKKSGVGAGFAADLNYVESATRRIAAVATSNKIVVEKSTVPCRTAESMRTILEANSRTGTRFDILSNPEFLAEGTAITDLFKPDRVLIGSLQTPEGKAACQSLSDVYANWVPKERILTVGLWSSELSKLAANAMLAQRISSINALSAICEATGANIDEVAHAVGFDSRIGPKFLRASVGFGGSCFQKDILNLVYLSESLHLPQVAAYWRQVVEMNEYQKSRFSKTVVDTLFNTITGKHIAVLGFAFKADTGDTRESPAISLIRDFLLERAYVTLYDPQVEESQIWLDLSEALPTMPLETIKKQVNIVHSALEACKQKEAVVIATEWKEFKEIDWQAVYQNMSKPAFVFDGRMIIDADELRKIGFTVKVIGRGERV</sequence>
<dbReference type="InterPro" id="IPR028356">
    <property type="entry name" value="UDPglc_DH_euk"/>
</dbReference>
<feature type="active site" description="Nucleophile" evidence="8">
    <location>
        <position position="280"/>
    </location>
</feature>
<gene>
    <name evidence="11" type="primary">UGD5</name>
    <name evidence="11" type="ORF">QCA50_013463</name>
</gene>
<dbReference type="GO" id="GO:0003979">
    <property type="term" value="F:UDP-glucose 6-dehydrogenase activity"/>
    <property type="evidence" value="ECO:0007669"/>
    <property type="project" value="UniProtKB-EC"/>
</dbReference>
<evidence type="ECO:0000256" key="6">
    <source>
        <dbReference type="ARBA" id="ARBA00047473"/>
    </source>
</evidence>
<evidence type="ECO:0000256" key="5">
    <source>
        <dbReference type="ARBA" id="ARBA00023027"/>
    </source>
</evidence>
<dbReference type="Pfam" id="PF00984">
    <property type="entry name" value="UDPG_MGDP_dh"/>
    <property type="match status" value="1"/>
</dbReference>
<dbReference type="PANTHER" id="PTHR11374:SF3">
    <property type="entry name" value="UDP-GLUCOSE 6-DEHYDROGENASE"/>
    <property type="match status" value="1"/>
</dbReference>
<dbReference type="InterPro" id="IPR008927">
    <property type="entry name" value="6-PGluconate_DH-like_C_sf"/>
</dbReference>
<dbReference type="SMART" id="SM00984">
    <property type="entry name" value="UDPG_MGDP_dh_C"/>
    <property type="match status" value="1"/>
</dbReference>
<dbReference type="InterPro" id="IPR014027">
    <property type="entry name" value="UDP-Glc/GDP-Man_DH_C"/>
</dbReference>
<feature type="binding site" evidence="9">
    <location>
        <begin position="280"/>
        <end position="283"/>
    </location>
    <ligand>
        <name>NAD(+)</name>
        <dbReference type="ChEBI" id="CHEBI:57540"/>
    </ligand>
</feature>
<keyword evidence="12" id="KW-1185">Reference proteome</keyword>
<evidence type="ECO:0000256" key="9">
    <source>
        <dbReference type="PIRSR" id="PIRSR500133-3"/>
    </source>
</evidence>
<feature type="binding site" evidence="9">
    <location>
        <position position="43"/>
    </location>
    <ligand>
        <name>NAD(+)</name>
        <dbReference type="ChEBI" id="CHEBI:57540"/>
    </ligand>
</feature>
<dbReference type="EMBL" id="JASBNA010000030">
    <property type="protein sequence ID" value="KAK7683625.1"/>
    <property type="molecule type" value="Genomic_DNA"/>
</dbReference>
<feature type="binding site" evidence="9">
    <location>
        <position position="169"/>
    </location>
    <ligand>
        <name>NAD(+)</name>
        <dbReference type="ChEBI" id="CHEBI:57540"/>
    </ligand>
</feature>
<protein>
    <recommendedName>
        <fullName evidence="3 7">UDP-glucose 6-dehydrogenase</fullName>
        <ecNumber evidence="3 7">1.1.1.22</ecNumber>
    </recommendedName>
</protein>
<dbReference type="SUPFAM" id="SSF51735">
    <property type="entry name" value="NAD(P)-binding Rossmann-fold domains"/>
    <property type="match status" value="1"/>
</dbReference>